<keyword evidence="1" id="KW-0472">Membrane</keyword>
<sequence>MPCVDIPSAYPRWGPTDPVAAGFVRPDDPNGALRTAPARPTNTLAIIALVLGFVVPIGGVVVGLIALPQLRRTGEAGRGLAITGIVAGAVISVFSVLPVLLMLPELIRVFG</sequence>
<feature type="domain" description="DUF4190" evidence="2">
    <location>
        <begin position="44"/>
        <end position="97"/>
    </location>
</feature>
<dbReference type="Proteomes" id="UP001370299">
    <property type="component" value="Unassembled WGS sequence"/>
</dbReference>
<keyword evidence="4" id="KW-1185">Reference proteome</keyword>
<comment type="caution">
    <text evidence="3">The sequence shown here is derived from an EMBL/GenBank/DDBJ whole genome shotgun (WGS) entry which is preliminary data.</text>
</comment>
<evidence type="ECO:0000313" key="3">
    <source>
        <dbReference type="EMBL" id="MEK0172552.1"/>
    </source>
</evidence>
<dbReference type="RefSeq" id="WP_340196696.1">
    <property type="nucleotide sequence ID" value="NZ_JBBKAP010000042.1"/>
</dbReference>
<evidence type="ECO:0000256" key="1">
    <source>
        <dbReference type="SAM" id="Phobius"/>
    </source>
</evidence>
<evidence type="ECO:0000313" key="4">
    <source>
        <dbReference type="Proteomes" id="UP001370299"/>
    </source>
</evidence>
<accession>A0ABU8YDC8</accession>
<dbReference type="Pfam" id="PF13828">
    <property type="entry name" value="DUF4190"/>
    <property type="match status" value="1"/>
</dbReference>
<feature type="transmembrane region" description="Helical" evidence="1">
    <location>
        <begin position="44"/>
        <end position="67"/>
    </location>
</feature>
<reference evidence="3 4" key="1">
    <citation type="submission" date="2024-03" db="EMBL/GenBank/DDBJ databases">
        <title>Whole genomes of four grape xylem sap localized bacterial endophytes.</title>
        <authorList>
            <person name="Kumar G."/>
            <person name="Savka M.A."/>
        </authorList>
    </citation>
    <scope>NUCLEOTIDE SEQUENCE [LARGE SCALE GENOMIC DNA]</scope>
    <source>
        <strain evidence="3 4">RIT_GXS8</strain>
    </source>
</reference>
<dbReference type="EMBL" id="JBBLYY010000067">
    <property type="protein sequence ID" value="MEK0172552.1"/>
    <property type="molecule type" value="Genomic_DNA"/>
</dbReference>
<feature type="transmembrane region" description="Helical" evidence="1">
    <location>
        <begin position="79"/>
        <end position="103"/>
    </location>
</feature>
<name>A0ABU8YDC8_9MICO</name>
<proteinExistence type="predicted"/>
<keyword evidence="1" id="KW-0812">Transmembrane</keyword>
<dbReference type="InterPro" id="IPR025241">
    <property type="entry name" value="DUF4190"/>
</dbReference>
<keyword evidence="1" id="KW-1133">Transmembrane helix</keyword>
<gene>
    <name evidence="3" type="ORF">WMN62_13840</name>
</gene>
<organism evidence="3 4">
    <name type="scientific">Curtobacterium citreum</name>
    <dbReference type="NCBI Taxonomy" id="2036"/>
    <lineage>
        <taxon>Bacteria</taxon>
        <taxon>Bacillati</taxon>
        <taxon>Actinomycetota</taxon>
        <taxon>Actinomycetes</taxon>
        <taxon>Micrococcales</taxon>
        <taxon>Microbacteriaceae</taxon>
        <taxon>Curtobacterium</taxon>
    </lineage>
</organism>
<protein>
    <submittedName>
        <fullName evidence="3">DUF4190 domain-containing protein</fullName>
    </submittedName>
</protein>
<evidence type="ECO:0000259" key="2">
    <source>
        <dbReference type="Pfam" id="PF13828"/>
    </source>
</evidence>